<proteinExistence type="inferred from homology"/>
<evidence type="ECO:0000256" key="5">
    <source>
        <dbReference type="ARBA" id="ARBA00022695"/>
    </source>
</evidence>
<keyword evidence="6 7" id="KW-0414">Isoprene biosynthesis</keyword>
<comment type="function">
    <text evidence="7">Catalyzes the formation of 4-diphosphocytidyl-2-C-methyl-D-erythritol from CTP and 2-C-methyl-D-erythritol 4-phosphate (MEP).</text>
</comment>
<organism evidence="8 9">
    <name type="scientific">Clostridium tanneri</name>
    <dbReference type="NCBI Taxonomy" id="3037988"/>
    <lineage>
        <taxon>Bacteria</taxon>
        <taxon>Bacillati</taxon>
        <taxon>Bacillota</taxon>
        <taxon>Clostridia</taxon>
        <taxon>Eubacteriales</taxon>
        <taxon>Clostridiaceae</taxon>
        <taxon>Clostridium</taxon>
    </lineage>
</organism>
<dbReference type="CDD" id="cd02516">
    <property type="entry name" value="CDP-ME_synthetase"/>
    <property type="match status" value="1"/>
</dbReference>
<sequence>MGKNYAIIVAAGKGKRMGANVNKQFLNINNNPVLYYSLNTFSKSKLIDGIVVVCAKDEIEYCRKEIVERYKIEKVLKVVAGGEERYNSVYNGLKELQDCEIVLIHDGARPFVTERIIRDGIENAKLYGACACGVLPKDTIKIRDENGFSYKTPDRNKLFSVQTPQCFKYSLIFDCHSKLSQSNINVTDDTSVAELYGNKVYLYEGSYDNIKITTPGDIYIAEKIIENF</sequence>
<dbReference type="NCBIfam" id="TIGR00453">
    <property type="entry name" value="ispD"/>
    <property type="match status" value="1"/>
</dbReference>
<dbReference type="InterPro" id="IPR001228">
    <property type="entry name" value="IspD"/>
</dbReference>
<feature type="site" description="Positions MEP for the nucleophilic attack" evidence="7">
    <location>
        <position position="155"/>
    </location>
</feature>
<feature type="site" description="Transition state stabilizer" evidence="7">
    <location>
        <position position="16"/>
    </location>
</feature>
<evidence type="ECO:0000256" key="4">
    <source>
        <dbReference type="ARBA" id="ARBA00022679"/>
    </source>
</evidence>
<dbReference type="PANTHER" id="PTHR32125:SF4">
    <property type="entry name" value="2-C-METHYL-D-ERYTHRITOL 4-PHOSPHATE CYTIDYLYLTRANSFERASE, CHLOROPLASTIC"/>
    <property type="match status" value="1"/>
</dbReference>
<dbReference type="InterPro" id="IPR018294">
    <property type="entry name" value="ISPD_synthase_CS"/>
</dbReference>
<dbReference type="Gene3D" id="3.90.550.10">
    <property type="entry name" value="Spore Coat Polysaccharide Biosynthesis Protein SpsA, Chain A"/>
    <property type="match status" value="1"/>
</dbReference>
<evidence type="ECO:0000256" key="3">
    <source>
        <dbReference type="ARBA" id="ARBA00009789"/>
    </source>
</evidence>
<comment type="caution">
    <text evidence="8">The sequence shown here is derived from an EMBL/GenBank/DDBJ whole genome shotgun (WGS) entry which is preliminary data.</text>
</comment>
<dbReference type="RefSeq" id="WP_318796768.1">
    <property type="nucleotide sequence ID" value="NZ_JARUJP010000002.1"/>
</dbReference>
<evidence type="ECO:0000256" key="6">
    <source>
        <dbReference type="ARBA" id="ARBA00023229"/>
    </source>
</evidence>
<feature type="site" description="Positions MEP for the nucleophilic attack" evidence="7">
    <location>
        <position position="211"/>
    </location>
</feature>
<comment type="catalytic activity">
    <reaction evidence="1 7">
        <text>2-C-methyl-D-erythritol 4-phosphate + CTP + H(+) = 4-CDP-2-C-methyl-D-erythritol + diphosphate</text>
        <dbReference type="Rhea" id="RHEA:13429"/>
        <dbReference type="ChEBI" id="CHEBI:15378"/>
        <dbReference type="ChEBI" id="CHEBI:33019"/>
        <dbReference type="ChEBI" id="CHEBI:37563"/>
        <dbReference type="ChEBI" id="CHEBI:57823"/>
        <dbReference type="ChEBI" id="CHEBI:58262"/>
        <dbReference type="EC" id="2.7.7.60"/>
    </reaction>
</comment>
<keyword evidence="5 7" id="KW-0548">Nucleotidyltransferase</keyword>
<accession>A0ABU4JPZ1</accession>
<evidence type="ECO:0000256" key="2">
    <source>
        <dbReference type="ARBA" id="ARBA00004787"/>
    </source>
</evidence>
<dbReference type="InterPro" id="IPR034683">
    <property type="entry name" value="IspD/TarI"/>
</dbReference>
<dbReference type="PROSITE" id="PS01295">
    <property type="entry name" value="ISPD"/>
    <property type="match status" value="1"/>
</dbReference>
<dbReference type="EMBL" id="JARUJP010000002">
    <property type="protein sequence ID" value="MDW8800199.1"/>
    <property type="molecule type" value="Genomic_DNA"/>
</dbReference>
<dbReference type="GO" id="GO:0050518">
    <property type="term" value="F:2-C-methyl-D-erythritol 4-phosphate cytidylyltransferase activity"/>
    <property type="evidence" value="ECO:0007669"/>
    <property type="project" value="UniProtKB-EC"/>
</dbReference>
<dbReference type="Proteomes" id="UP001281656">
    <property type="component" value="Unassembled WGS sequence"/>
</dbReference>
<dbReference type="PANTHER" id="PTHR32125">
    <property type="entry name" value="2-C-METHYL-D-ERYTHRITOL 4-PHOSPHATE CYTIDYLYLTRANSFERASE, CHLOROPLASTIC"/>
    <property type="match status" value="1"/>
</dbReference>
<reference evidence="8 9" key="1">
    <citation type="submission" date="2023-04" db="EMBL/GenBank/DDBJ databases">
        <title>Clostridium tannerae sp. nov., isolated from the fecal material of an alpaca.</title>
        <authorList>
            <person name="Miller S."/>
            <person name="Hendry M."/>
            <person name="King J."/>
            <person name="Sankaranarayanan K."/>
            <person name="Lawson P.A."/>
        </authorList>
    </citation>
    <scope>NUCLEOTIDE SEQUENCE [LARGE SCALE GENOMIC DNA]</scope>
    <source>
        <strain evidence="8 9">A1-XYC3</strain>
    </source>
</reference>
<dbReference type="SUPFAM" id="SSF53448">
    <property type="entry name" value="Nucleotide-diphospho-sugar transferases"/>
    <property type="match status" value="1"/>
</dbReference>
<evidence type="ECO:0000256" key="1">
    <source>
        <dbReference type="ARBA" id="ARBA00001282"/>
    </source>
</evidence>
<keyword evidence="9" id="KW-1185">Reference proteome</keyword>
<dbReference type="NCBIfam" id="NF001183">
    <property type="entry name" value="PRK00155.1-3"/>
    <property type="match status" value="1"/>
</dbReference>
<dbReference type="InterPro" id="IPR050088">
    <property type="entry name" value="IspD/TarI_cytidylyltransf_bact"/>
</dbReference>
<comment type="pathway">
    <text evidence="2 7">Isoprenoid biosynthesis; isopentenyl diphosphate biosynthesis via DXP pathway; isopentenyl diphosphate from 1-deoxy-D-xylulose 5-phosphate: step 2/6.</text>
</comment>
<comment type="similarity">
    <text evidence="3 7">Belongs to the IspD/TarI cytidylyltransferase family. IspD subfamily.</text>
</comment>
<dbReference type="InterPro" id="IPR029044">
    <property type="entry name" value="Nucleotide-diphossugar_trans"/>
</dbReference>
<feature type="site" description="Transition state stabilizer" evidence="7">
    <location>
        <position position="23"/>
    </location>
</feature>
<protein>
    <recommendedName>
        <fullName evidence="7">2-C-methyl-D-erythritol 4-phosphate cytidylyltransferase</fullName>
        <ecNumber evidence="7">2.7.7.60</ecNumber>
    </recommendedName>
    <alternativeName>
        <fullName evidence="7">4-diphosphocytidyl-2C-methyl-D-erythritol synthase</fullName>
    </alternativeName>
    <alternativeName>
        <fullName evidence="7">MEP cytidylyltransferase</fullName>
        <shortName evidence="7">MCT</shortName>
    </alternativeName>
</protein>
<name>A0ABU4JPZ1_9CLOT</name>
<dbReference type="HAMAP" id="MF_00108">
    <property type="entry name" value="IspD"/>
    <property type="match status" value="1"/>
</dbReference>
<keyword evidence="4 7" id="KW-0808">Transferase</keyword>
<dbReference type="EC" id="2.7.7.60" evidence="7"/>
<dbReference type="Pfam" id="PF01128">
    <property type="entry name" value="IspD"/>
    <property type="match status" value="1"/>
</dbReference>
<evidence type="ECO:0000313" key="8">
    <source>
        <dbReference type="EMBL" id="MDW8800199.1"/>
    </source>
</evidence>
<evidence type="ECO:0000256" key="7">
    <source>
        <dbReference type="HAMAP-Rule" id="MF_00108"/>
    </source>
</evidence>
<gene>
    <name evidence="7 8" type="primary">ispD</name>
    <name evidence="8" type="ORF">P8V03_03410</name>
</gene>
<evidence type="ECO:0000313" key="9">
    <source>
        <dbReference type="Proteomes" id="UP001281656"/>
    </source>
</evidence>